<proteinExistence type="predicted"/>
<comment type="caution">
    <text evidence="1">The sequence shown here is derived from an EMBL/GenBank/DDBJ whole genome shotgun (WGS) entry which is preliminary data.</text>
</comment>
<organism evidence="1 2">
    <name type="scientific">Eleutherodactylus coqui</name>
    <name type="common">Puerto Rican coqui</name>
    <dbReference type="NCBI Taxonomy" id="57060"/>
    <lineage>
        <taxon>Eukaryota</taxon>
        <taxon>Metazoa</taxon>
        <taxon>Chordata</taxon>
        <taxon>Craniata</taxon>
        <taxon>Vertebrata</taxon>
        <taxon>Euteleostomi</taxon>
        <taxon>Amphibia</taxon>
        <taxon>Batrachia</taxon>
        <taxon>Anura</taxon>
        <taxon>Neobatrachia</taxon>
        <taxon>Hyloidea</taxon>
        <taxon>Eleutherodactylidae</taxon>
        <taxon>Eleutherodactylinae</taxon>
        <taxon>Eleutherodactylus</taxon>
        <taxon>Eleutherodactylus</taxon>
    </lineage>
</organism>
<sequence>MTPRQEASPLVPPFLGGFPLWVLPGRPLGWLGATPVPRLVPKLTSLQSGRSRPTHCPRLPFGLCPGTPMRKMLEGTHGEPGLVSQNTGTVKSALLYGKYAWTPWTHESHESPWTVWTLRV</sequence>
<dbReference type="Proteomes" id="UP000770717">
    <property type="component" value="Unassembled WGS sequence"/>
</dbReference>
<reference evidence="1" key="1">
    <citation type="thesis" date="2020" institute="ProQuest LLC" country="789 East Eisenhower Parkway, Ann Arbor, MI, USA">
        <title>Comparative Genomics and Chromosome Evolution.</title>
        <authorList>
            <person name="Mudd A.B."/>
        </authorList>
    </citation>
    <scope>NUCLEOTIDE SEQUENCE</scope>
    <source>
        <strain evidence="1">HN-11 Male</strain>
        <tissue evidence="1">Kidney and liver</tissue>
    </source>
</reference>
<keyword evidence="2" id="KW-1185">Reference proteome</keyword>
<dbReference type="AlphaFoldDB" id="A0A8J6BFY2"/>
<protein>
    <submittedName>
        <fullName evidence="1">Uncharacterized protein</fullName>
    </submittedName>
</protein>
<evidence type="ECO:0000313" key="1">
    <source>
        <dbReference type="EMBL" id="KAG9464269.1"/>
    </source>
</evidence>
<accession>A0A8J6BFY2</accession>
<evidence type="ECO:0000313" key="2">
    <source>
        <dbReference type="Proteomes" id="UP000770717"/>
    </source>
</evidence>
<name>A0A8J6BFY2_ELECQ</name>
<gene>
    <name evidence="1" type="ORF">GDO78_020216</name>
</gene>
<dbReference type="EMBL" id="WNTK01004760">
    <property type="protein sequence ID" value="KAG9464269.1"/>
    <property type="molecule type" value="Genomic_DNA"/>
</dbReference>